<reference evidence="2" key="1">
    <citation type="journal article" date="2022" name="Mol. Ecol. Resour.">
        <title>The genomes of chicory, endive, great burdock and yacon provide insights into Asteraceae palaeo-polyploidization history and plant inulin production.</title>
        <authorList>
            <person name="Fan W."/>
            <person name="Wang S."/>
            <person name="Wang H."/>
            <person name="Wang A."/>
            <person name="Jiang F."/>
            <person name="Liu H."/>
            <person name="Zhao H."/>
            <person name="Xu D."/>
            <person name="Zhang Y."/>
        </authorList>
    </citation>
    <scope>NUCLEOTIDE SEQUENCE [LARGE SCALE GENOMIC DNA]</scope>
    <source>
        <strain evidence="2">cv. Niubang</strain>
    </source>
</reference>
<protein>
    <submittedName>
        <fullName evidence="1">Uncharacterized protein</fullName>
    </submittedName>
</protein>
<evidence type="ECO:0000313" key="2">
    <source>
        <dbReference type="Proteomes" id="UP001055879"/>
    </source>
</evidence>
<name>A0ACB8ZLL7_ARCLA</name>
<proteinExistence type="predicted"/>
<reference evidence="1 2" key="2">
    <citation type="journal article" date="2022" name="Mol. Ecol. Resour.">
        <title>The genomes of chicory, endive, great burdock and yacon provide insights into Asteraceae paleo-polyploidization history and plant inulin production.</title>
        <authorList>
            <person name="Fan W."/>
            <person name="Wang S."/>
            <person name="Wang H."/>
            <person name="Wang A."/>
            <person name="Jiang F."/>
            <person name="Liu H."/>
            <person name="Zhao H."/>
            <person name="Xu D."/>
            <person name="Zhang Y."/>
        </authorList>
    </citation>
    <scope>NUCLEOTIDE SEQUENCE [LARGE SCALE GENOMIC DNA]</scope>
    <source>
        <strain evidence="2">cv. Niubang</strain>
    </source>
</reference>
<dbReference type="EMBL" id="CM042056">
    <property type="protein sequence ID" value="KAI3698214.1"/>
    <property type="molecule type" value="Genomic_DNA"/>
</dbReference>
<organism evidence="1 2">
    <name type="scientific">Arctium lappa</name>
    <name type="common">Greater burdock</name>
    <name type="synonym">Lappa major</name>
    <dbReference type="NCBI Taxonomy" id="4217"/>
    <lineage>
        <taxon>Eukaryota</taxon>
        <taxon>Viridiplantae</taxon>
        <taxon>Streptophyta</taxon>
        <taxon>Embryophyta</taxon>
        <taxon>Tracheophyta</taxon>
        <taxon>Spermatophyta</taxon>
        <taxon>Magnoliopsida</taxon>
        <taxon>eudicotyledons</taxon>
        <taxon>Gunneridae</taxon>
        <taxon>Pentapetalae</taxon>
        <taxon>asterids</taxon>
        <taxon>campanulids</taxon>
        <taxon>Asterales</taxon>
        <taxon>Asteraceae</taxon>
        <taxon>Carduoideae</taxon>
        <taxon>Cardueae</taxon>
        <taxon>Arctiinae</taxon>
        <taxon>Arctium</taxon>
    </lineage>
</organism>
<keyword evidence="2" id="KW-1185">Reference proteome</keyword>
<evidence type="ECO:0000313" key="1">
    <source>
        <dbReference type="EMBL" id="KAI3698214.1"/>
    </source>
</evidence>
<comment type="caution">
    <text evidence="1">The sequence shown here is derived from an EMBL/GenBank/DDBJ whole genome shotgun (WGS) entry which is preliminary data.</text>
</comment>
<sequence length="551" mass="62920">MYALKGLYCSPYKDQVRRHSGQSGKDLASHSQNANLTLPLTKKGDPEIKTLIHFNSNMFEPASLVFVLFIFFLIKKCFHKRLLLPPGPPKLPFIGNMNHLLHPAPHQVLHNLATKYGPIMHLKLGFVSTVVISSAEAAKQIMKTHDTIFSNRPKLVAPKILGYNYTDIAFAPYGSYWRQLKKICILELSTTKRMDSTRFIREEEVTRLVQSVSLSSEPINLAERLFALNHNIITRITFGDKFDDEMRFRLAIREGTVLAAGFQIGDFFPSLGFMAKLTGMNARMEECLVELSSIMDKKIQQHIEQRKIEKPRDERLVDVLLRLKDEGGLDEPLTTDNIKSVLLDVFTGASENSSNIVEWAMTEMIRNPSMMEKAQAEVRKVIGEKVKPTIEETDLPKLHYMKTVVKETLRFHPPVPLLLPRESMERCTINGYEIPSKTRVFINYWAITRDPASWKDPNVFDPERFQGETKDYRGHDFEYIPFGAGRRACPGISLGMANTELSLASLLYHFDWELPKGEKAEDLDMKETFGMTCYKTCSLRLVPRLCFPVPT</sequence>
<accession>A0ACB8ZLL7</accession>
<gene>
    <name evidence="1" type="ORF">L6452_31327</name>
</gene>
<dbReference type="Proteomes" id="UP001055879">
    <property type="component" value="Linkage Group LG10"/>
</dbReference>